<feature type="non-terminal residue" evidence="1">
    <location>
        <position position="1"/>
    </location>
</feature>
<reference evidence="1 2" key="1">
    <citation type="journal article" date="2023" name="Plants (Basel)">
        <title>Bridging the Gap: Combining Genomics and Transcriptomics Approaches to Understand Stylosanthes scabra, an Orphan Legume from the Brazilian Caatinga.</title>
        <authorList>
            <person name="Ferreira-Neto J.R.C."/>
            <person name="da Silva M.D."/>
            <person name="Binneck E."/>
            <person name="de Melo N.F."/>
            <person name="da Silva R.H."/>
            <person name="de Melo A.L.T.M."/>
            <person name="Pandolfi V."/>
            <person name="Bustamante F.O."/>
            <person name="Brasileiro-Vidal A.C."/>
            <person name="Benko-Iseppon A.M."/>
        </authorList>
    </citation>
    <scope>NUCLEOTIDE SEQUENCE [LARGE SCALE GENOMIC DNA]</scope>
    <source>
        <tissue evidence="1">Leaves</tissue>
    </source>
</reference>
<evidence type="ECO:0000313" key="1">
    <source>
        <dbReference type="EMBL" id="MED6213034.1"/>
    </source>
</evidence>
<protein>
    <submittedName>
        <fullName evidence="1">Uncharacterized protein</fullName>
    </submittedName>
</protein>
<sequence length="156" mass="17350">KYCDLLKRNNRILFDPHFSVGTISTHRVILLDPVHLPESLLCLRKRKRKVFERSRVYPNRGGLKPSFVTGLGEFLNTPVTLEEYNSFGKVVGARVLAGVGGGQGRILASPRYVDHTTHYDDYGDHLYSFSICLAGVVADSHDSHLESASALHGDGW</sequence>
<dbReference type="EMBL" id="JASCZI010243321">
    <property type="protein sequence ID" value="MED6213034.1"/>
    <property type="molecule type" value="Genomic_DNA"/>
</dbReference>
<gene>
    <name evidence="1" type="ORF">PIB30_089329</name>
</gene>
<organism evidence="1 2">
    <name type="scientific">Stylosanthes scabra</name>
    <dbReference type="NCBI Taxonomy" id="79078"/>
    <lineage>
        <taxon>Eukaryota</taxon>
        <taxon>Viridiplantae</taxon>
        <taxon>Streptophyta</taxon>
        <taxon>Embryophyta</taxon>
        <taxon>Tracheophyta</taxon>
        <taxon>Spermatophyta</taxon>
        <taxon>Magnoliopsida</taxon>
        <taxon>eudicotyledons</taxon>
        <taxon>Gunneridae</taxon>
        <taxon>Pentapetalae</taxon>
        <taxon>rosids</taxon>
        <taxon>fabids</taxon>
        <taxon>Fabales</taxon>
        <taxon>Fabaceae</taxon>
        <taxon>Papilionoideae</taxon>
        <taxon>50 kb inversion clade</taxon>
        <taxon>dalbergioids sensu lato</taxon>
        <taxon>Dalbergieae</taxon>
        <taxon>Pterocarpus clade</taxon>
        <taxon>Stylosanthes</taxon>
    </lineage>
</organism>
<accession>A0ABU6YS67</accession>
<keyword evidence="2" id="KW-1185">Reference proteome</keyword>
<evidence type="ECO:0000313" key="2">
    <source>
        <dbReference type="Proteomes" id="UP001341840"/>
    </source>
</evidence>
<name>A0ABU6YS67_9FABA</name>
<dbReference type="Proteomes" id="UP001341840">
    <property type="component" value="Unassembled WGS sequence"/>
</dbReference>
<proteinExistence type="predicted"/>
<comment type="caution">
    <text evidence="1">The sequence shown here is derived from an EMBL/GenBank/DDBJ whole genome shotgun (WGS) entry which is preliminary data.</text>
</comment>